<dbReference type="PANTHER" id="PTHR45453:SF2">
    <property type="entry name" value="HISTIDINE KINASE"/>
    <property type="match status" value="1"/>
</dbReference>
<proteinExistence type="predicted"/>
<dbReference type="Gene3D" id="1.10.287.130">
    <property type="match status" value="1"/>
</dbReference>
<comment type="catalytic activity">
    <reaction evidence="1">
        <text>ATP + protein L-histidine = ADP + protein N-phospho-L-histidine.</text>
        <dbReference type="EC" id="2.7.13.3"/>
    </reaction>
</comment>
<comment type="caution">
    <text evidence="12">The sequence shown here is derived from an EMBL/GenBank/DDBJ whole genome shotgun (WGS) entry which is preliminary data.</text>
</comment>
<dbReference type="InterPro" id="IPR050351">
    <property type="entry name" value="BphY/WalK/GraS-like"/>
</dbReference>
<keyword evidence="9" id="KW-0902">Two-component regulatory system</keyword>
<evidence type="ECO:0000256" key="3">
    <source>
        <dbReference type="ARBA" id="ARBA00012438"/>
    </source>
</evidence>
<dbReference type="Gene3D" id="3.30.565.10">
    <property type="entry name" value="Histidine kinase-like ATPase, C-terminal domain"/>
    <property type="match status" value="1"/>
</dbReference>
<dbReference type="GO" id="GO:0005886">
    <property type="term" value="C:plasma membrane"/>
    <property type="evidence" value="ECO:0007669"/>
    <property type="project" value="UniProtKB-SubCell"/>
</dbReference>
<evidence type="ECO:0000256" key="4">
    <source>
        <dbReference type="ARBA" id="ARBA00022475"/>
    </source>
</evidence>
<evidence type="ECO:0000256" key="8">
    <source>
        <dbReference type="ARBA" id="ARBA00022989"/>
    </source>
</evidence>
<dbReference type="Proteomes" id="UP000013785">
    <property type="component" value="Unassembled WGS sequence"/>
</dbReference>
<organism evidence="12 13">
    <name type="scientific">Enterococcus phoeniculicola ATCC BAA-412</name>
    <dbReference type="NCBI Taxonomy" id="1158610"/>
    <lineage>
        <taxon>Bacteria</taxon>
        <taxon>Bacillati</taxon>
        <taxon>Bacillota</taxon>
        <taxon>Bacilli</taxon>
        <taxon>Lactobacillales</taxon>
        <taxon>Enterococcaceae</taxon>
        <taxon>Enterococcus</taxon>
    </lineage>
</organism>
<feature type="domain" description="Histidine kinase" evidence="11">
    <location>
        <begin position="85"/>
        <end position="294"/>
    </location>
</feature>
<dbReference type="OrthoDB" id="9792991at2"/>
<keyword evidence="4" id="KW-1003">Cell membrane</keyword>
<dbReference type="GO" id="GO:0004721">
    <property type="term" value="F:phosphoprotein phosphatase activity"/>
    <property type="evidence" value="ECO:0007669"/>
    <property type="project" value="TreeGrafter"/>
</dbReference>
<dbReference type="InterPro" id="IPR005467">
    <property type="entry name" value="His_kinase_dom"/>
</dbReference>
<dbReference type="SUPFAM" id="SSF55874">
    <property type="entry name" value="ATPase domain of HSP90 chaperone/DNA topoisomerase II/histidine kinase"/>
    <property type="match status" value="1"/>
</dbReference>
<dbReference type="Pfam" id="PF00512">
    <property type="entry name" value="HisKA"/>
    <property type="match status" value="1"/>
</dbReference>
<dbReference type="SMART" id="SM00388">
    <property type="entry name" value="HisKA"/>
    <property type="match status" value="1"/>
</dbReference>
<keyword evidence="7" id="KW-0418">Kinase</keyword>
<dbReference type="SUPFAM" id="SSF47384">
    <property type="entry name" value="Homodimeric domain of signal transducing histidine kinase"/>
    <property type="match status" value="1"/>
</dbReference>
<accession>R3TUL8</accession>
<keyword evidence="6" id="KW-0812">Transmembrane</keyword>
<dbReference type="AlphaFoldDB" id="R3TUL8"/>
<sequence>MILFLTILVLVLAGLLVFLVYTLLDINQQLSYIVKNDTNAELVSTSKIFFIRQLLNLNNQLIQKNKKIHQKHWNNEKQFNHSLSNLSHDLKTPLTVSSGYVQLLLKKQNDPNTYELLKKTETGLSTIENYLSYLMEYTLIHEKKLQMEFELVNVTQLLQEEAFVYYENFLAQAIELSFDLEDNLLLISDLTILKRIIQNLLGNILKHGQTRAHFTGKKEANCILLTVKNDSAQPIDENENLLNRFVTNDRSRQNKSTGLGLNIIKELIKLLDGDIELVTERSSFQINLSIPIRSDTLSYVSAD</sequence>
<dbReference type="InterPro" id="IPR036890">
    <property type="entry name" value="HATPase_C_sf"/>
</dbReference>
<dbReference type="STRING" id="154621.RV11_GL000821"/>
<evidence type="ECO:0000313" key="13">
    <source>
        <dbReference type="Proteomes" id="UP000013785"/>
    </source>
</evidence>
<keyword evidence="10" id="KW-0472">Membrane</keyword>
<dbReference type="PROSITE" id="PS50109">
    <property type="entry name" value="HIS_KIN"/>
    <property type="match status" value="1"/>
</dbReference>
<evidence type="ECO:0000256" key="7">
    <source>
        <dbReference type="ARBA" id="ARBA00022777"/>
    </source>
</evidence>
<evidence type="ECO:0000256" key="10">
    <source>
        <dbReference type="ARBA" id="ARBA00023136"/>
    </source>
</evidence>
<dbReference type="InterPro" id="IPR003594">
    <property type="entry name" value="HATPase_dom"/>
</dbReference>
<dbReference type="RefSeq" id="WP_010767862.1">
    <property type="nucleotide sequence ID" value="NZ_ASWE01000003.1"/>
</dbReference>
<protein>
    <recommendedName>
        <fullName evidence="3">histidine kinase</fullName>
        <ecNumber evidence="3">2.7.13.3</ecNumber>
    </recommendedName>
</protein>
<dbReference type="SMART" id="SM00387">
    <property type="entry name" value="HATPase_c"/>
    <property type="match status" value="1"/>
</dbReference>
<evidence type="ECO:0000256" key="1">
    <source>
        <dbReference type="ARBA" id="ARBA00000085"/>
    </source>
</evidence>
<name>R3TUL8_9ENTE</name>
<keyword evidence="8" id="KW-1133">Transmembrane helix</keyword>
<dbReference type="PRINTS" id="PR01780">
    <property type="entry name" value="LANTIREGPROT"/>
</dbReference>
<dbReference type="CDD" id="cd00082">
    <property type="entry name" value="HisKA"/>
    <property type="match status" value="1"/>
</dbReference>
<evidence type="ECO:0000259" key="11">
    <source>
        <dbReference type="PROSITE" id="PS50109"/>
    </source>
</evidence>
<keyword evidence="5" id="KW-0808">Transferase</keyword>
<gene>
    <name evidence="12" type="ORF">UC3_01194</name>
</gene>
<evidence type="ECO:0000256" key="2">
    <source>
        <dbReference type="ARBA" id="ARBA00004651"/>
    </source>
</evidence>
<keyword evidence="13" id="KW-1185">Reference proteome</keyword>
<evidence type="ECO:0000256" key="5">
    <source>
        <dbReference type="ARBA" id="ARBA00022679"/>
    </source>
</evidence>
<dbReference type="PATRIC" id="fig|1158610.3.peg.1168"/>
<dbReference type="HOGENOM" id="CLU_000445_89_3_9"/>
<evidence type="ECO:0000256" key="9">
    <source>
        <dbReference type="ARBA" id="ARBA00023012"/>
    </source>
</evidence>
<dbReference type="InterPro" id="IPR036097">
    <property type="entry name" value="HisK_dim/P_sf"/>
</dbReference>
<evidence type="ECO:0000313" key="12">
    <source>
        <dbReference type="EMBL" id="EOL45304.1"/>
    </source>
</evidence>
<dbReference type="InterPro" id="IPR008358">
    <property type="entry name" value="Sig_transdc_His_kin/Pase_MprB"/>
</dbReference>
<evidence type="ECO:0000256" key="6">
    <source>
        <dbReference type="ARBA" id="ARBA00022692"/>
    </source>
</evidence>
<dbReference type="EMBL" id="AJAT01000012">
    <property type="protein sequence ID" value="EOL45304.1"/>
    <property type="molecule type" value="Genomic_DNA"/>
</dbReference>
<dbReference type="Pfam" id="PF02518">
    <property type="entry name" value="HATPase_c"/>
    <property type="match status" value="1"/>
</dbReference>
<dbReference type="GO" id="GO:0000155">
    <property type="term" value="F:phosphorelay sensor kinase activity"/>
    <property type="evidence" value="ECO:0007669"/>
    <property type="project" value="InterPro"/>
</dbReference>
<comment type="subcellular location">
    <subcellularLocation>
        <location evidence="2">Cell membrane</location>
        <topology evidence="2">Multi-pass membrane protein</topology>
    </subcellularLocation>
</comment>
<reference evidence="12 13" key="1">
    <citation type="submission" date="2013-02" db="EMBL/GenBank/DDBJ databases">
        <title>The Genome Sequence of Enterococcus phoeniculicola BAA-412.</title>
        <authorList>
            <consortium name="The Broad Institute Genome Sequencing Platform"/>
            <consortium name="The Broad Institute Genome Sequencing Center for Infectious Disease"/>
            <person name="Earl A.M."/>
            <person name="Gilmore M.S."/>
            <person name="Lebreton F."/>
            <person name="Walker B."/>
            <person name="Young S.K."/>
            <person name="Zeng Q."/>
            <person name="Gargeya S."/>
            <person name="Fitzgerald M."/>
            <person name="Haas B."/>
            <person name="Abouelleil A."/>
            <person name="Alvarado L."/>
            <person name="Arachchi H.M."/>
            <person name="Berlin A.M."/>
            <person name="Chapman S.B."/>
            <person name="Dewar J."/>
            <person name="Goldberg J."/>
            <person name="Griggs A."/>
            <person name="Gujja S."/>
            <person name="Hansen M."/>
            <person name="Howarth C."/>
            <person name="Imamovic A."/>
            <person name="Larimer J."/>
            <person name="McCowan C."/>
            <person name="Murphy C."/>
            <person name="Neiman D."/>
            <person name="Pearson M."/>
            <person name="Priest M."/>
            <person name="Roberts A."/>
            <person name="Saif S."/>
            <person name="Shea T."/>
            <person name="Sisk P."/>
            <person name="Sykes S."/>
            <person name="Wortman J."/>
            <person name="Nusbaum C."/>
            <person name="Birren B."/>
        </authorList>
    </citation>
    <scope>NUCLEOTIDE SEQUENCE [LARGE SCALE GENOMIC DNA]</scope>
    <source>
        <strain evidence="12 13">ATCC BAA-412</strain>
    </source>
</reference>
<dbReference type="GO" id="GO:0016036">
    <property type="term" value="P:cellular response to phosphate starvation"/>
    <property type="evidence" value="ECO:0007669"/>
    <property type="project" value="TreeGrafter"/>
</dbReference>
<dbReference type="InterPro" id="IPR003661">
    <property type="entry name" value="HisK_dim/P_dom"/>
</dbReference>
<dbReference type="eggNOG" id="COG2205">
    <property type="taxonomic scope" value="Bacteria"/>
</dbReference>
<dbReference type="PANTHER" id="PTHR45453">
    <property type="entry name" value="PHOSPHATE REGULON SENSOR PROTEIN PHOR"/>
    <property type="match status" value="1"/>
</dbReference>
<dbReference type="EC" id="2.7.13.3" evidence="3"/>